<evidence type="ECO:0000313" key="1">
    <source>
        <dbReference type="EMBL" id="CAB4220491.1"/>
    </source>
</evidence>
<organism evidence="1">
    <name type="scientific">uncultured Caudovirales phage</name>
    <dbReference type="NCBI Taxonomy" id="2100421"/>
    <lineage>
        <taxon>Viruses</taxon>
        <taxon>Duplodnaviria</taxon>
        <taxon>Heunggongvirae</taxon>
        <taxon>Uroviricota</taxon>
        <taxon>Caudoviricetes</taxon>
        <taxon>Peduoviridae</taxon>
        <taxon>Maltschvirus</taxon>
        <taxon>Maltschvirus maltsch</taxon>
    </lineage>
</organism>
<dbReference type="EMBL" id="LR797490">
    <property type="protein sequence ID" value="CAB4220491.1"/>
    <property type="molecule type" value="Genomic_DNA"/>
</dbReference>
<gene>
    <name evidence="1" type="ORF">UFOVP1625_37</name>
</gene>
<name>A0A6J5T0L0_9CAUD</name>
<reference evidence="1" key="1">
    <citation type="submission" date="2020-05" db="EMBL/GenBank/DDBJ databases">
        <authorList>
            <person name="Chiriac C."/>
            <person name="Salcher M."/>
            <person name="Ghai R."/>
            <person name="Kavagutti S V."/>
        </authorList>
    </citation>
    <scope>NUCLEOTIDE SEQUENCE</scope>
</reference>
<protein>
    <submittedName>
        <fullName evidence="1">Uncharacterized protein</fullName>
    </submittedName>
</protein>
<sequence>MQVDEDQAGRVVAILTLDDATLAISDRVGVDNAVRCVGALIEHVCREAGEFGQRCPDAVLVDFSLYFRSGRV</sequence>
<proteinExistence type="predicted"/>
<accession>A0A6J5T0L0</accession>